<keyword evidence="2 5" id="KW-0238">DNA-binding</keyword>
<dbReference type="PANTHER" id="PTHR46796:SF14">
    <property type="entry name" value="TRANSCRIPTIONAL REGULATORY PROTEIN"/>
    <property type="match status" value="1"/>
</dbReference>
<dbReference type="Pfam" id="PF12833">
    <property type="entry name" value="HTH_18"/>
    <property type="match status" value="1"/>
</dbReference>
<dbReference type="GO" id="GO:0043565">
    <property type="term" value="F:sequence-specific DNA binding"/>
    <property type="evidence" value="ECO:0007669"/>
    <property type="project" value="InterPro"/>
</dbReference>
<dbReference type="InterPro" id="IPR020449">
    <property type="entry name" value="Tscrpt_reg_AraC-type_HTH"/>
</dbReference>
<keyword evidence="6" id="KW-1185">Reference proteome</keyword>
<dbReference type="InterPro" id="IPR050204">
    <property type="entry name" value="AraC_XylS_family_regulators"/>
</dbReference>
<accession>A0A840AMY8</accession>
<dbReference type="InterPro" id="IPR009057">
    <property type="entry name" value="Homeodomain-like_sf"/>
</dbReference>
<dbReference type="SMART" id="SM00342">
    <property type="entry name" value="HTH_ARAC"/>
    <property type="match status" value="1"/>
</dbReference>
<evidence type="ECO:0000313" key="5">
    <source>
        <dbReference type="EMBL" id="MBB3930407.1"/>
    </source>
</evidence>
<keyword evidence="1" id="KW-0805">Transcription regulation</keyword>
<dbReference type="InterPro" id="IPR018062">
    <property type="entry name" value="HTH_AraC-typ_CS"/>
</dbReference>
<dbReference type="GO" id="GO:0003700">
    <property type="term" value="F:DNA-binding transcription factor activity"/>
    <property type="evidence" value="ECO:0007669"/>
    <property type="project" value="InterPro"/>
</dbReference>
<reference evidence="5 6" key="1">
    <citation type="submission" date="2020-08" db="EMBL/GenBank/DDBJ databases">
        <title>Genomic Encyclopedia of Type Strains, Phase IV (KMG-IV): sequencing the most valuable type-strain genomes for metagenomic binning, comparative biology and taxonomic classification.</title>
        <authorList>
            <person name="Goeker M."/>
        </authorList>
    </citation>
    <scope>NUCLEOTIDE SEQUENCE [LARGE SCALE GENOMIC DNA]</scope>
    <source>
        <strain evidence="5 6">DSM 25966</strain>
    </source>
</reference>
<sequence>MFDTLSCRSATESSVHVPLAGEAMAAGAISLCSSESGASTARPRRPCAALPKWRLKRVVDHIEAHLGEPITLGDLAAAAKLTRMHFAAQFRVATGLRPHEYLLRRRIDEARRLLLDESLSIVEIALTVGFQTQAHFTTVFGRFVGETPSRWRRAQAAERKPIMAPRRGGERTEILSSCSLS</sequence>
<dbReference type="SUPFAM" id="SSF46689">
    <property type="entry name" value="Homeodomain-like"/>
    <property type="match status" value="2"/>
</dbReference>
<dbReference type="EMBL" id="JACIDS010000002">
    <property type="protein sequence ID" value="MBB3930407.1"/>
    <property type="molecule type" value="Genomic_DNA"/>
</dbReference>
<organism evidence="5 6">
    <name type="scientific">Kaistia hirudinis</name>
    <dbReference type="NCBI Taxonomy" id="1293440"/>
    <lineage>
        <taxon>Bacteria</taxon>
        <taxon>Pseudomonadati</taxon>
        <taxon>Pseudomonadota</taxon>
        <taxon>Alphaproteobacteria</taxon>
        <taxon>Hyphomicrobiales</taxon>
        <taxon>Kaistiaceae</taxon>
        <taxon>Kaistia</taxon>
    </lineage>
</organism>
<comment type="caution">
    <text evidence="5">The sequence shown here is derived from an EMBL/GenBank/DDBJ whole genome shotgun (WGS) entry which is preliminary data.</text>
</comment>
<proteinExistence type="predicted"/>
<keyword evidence="3" id="KW-0804">Transcription</keyword>
<protein>
    <submittedName>
        <fullName evidence="5">AraC-like DNA-binding protein</fullName>
    </submittedName>
</protein>
<evidence type="ECO:0000256" key="3">
    <source>
        <dbReference type="ARBA" id="ARBA00023163"/>
    </source>
</evidence>
<dbReference type="InterPro" id="IPR018060">
    <property type="entry name" value="HTH_AraC"/>
</dbReference>
<dbReference type="AlphaFoldDB" id="A0A840AMY8"/>
<dbReference type="PRINTS" id="PR00032">
    <property type="entry name" value="HTHARAC"/>
</dbReference>
<gene>
    <name evidence="5" type="ORF">GGR25_001446</name>
</gene>
<feature type="domain" description="HTH araC/xylS-type" evidence="4">
    <location>
        <begin position="56"/>
        <end position="154"/>
    </location>
</feature>
<dbReference type="RefSeq" id="WP_343067990.1">
    <property type="nucleotide sequence ID" value="NZ_JACIDS010000002.1"/>
</dbReference>
<dbReference type="PANTHER" id="PTHR46796">
    <property type="entry name" value="HTH-TYPE TRANSCRIPTIONAL ACTIVATOR RHAS-RELATED"/>
    <property type="match status" value="1"/>
</dbReference>
<dbReference type="Proteomes" id="UP000553963">
    <property type="component" value="Unassembled WGS sequence"/>
</dbReference>
<dbReference type="PROSITE" id="PS00041">
    <property type="entry name" value="HTH_ARAC_FAMILY_1"/>
    <property type="match status" value="1"/>
</dbReference>
<name>A0A840AMY8_9HYPH</name>
<evidence type="ECO:0000259" key="4">
    <source>
        <dbReference type="PROSITE" id="PS01124"/>
    </source>
</evidence>
<evidence type="ECO:0000313" key="6">
    <source>
        <dbReference type="Proteomes" id="UP000553963"/>
    </source>
</evidence>
<evidence type="ECO:0000256" key="2">
    <source>
        <dbReference type="ARBA" id="ARBA00023125"/>
    </source>
</evidence>
<dbReference type="PROSITE" id="PS01124">
    <property type="entry name" value="HTH_ARAC_FAMILY_2"/>
    <property type="match status" value="1"/>
</dbReference>
<evidence type="ECO:0000256" key="1">
    <source>
        <dbReference type="ARBA" id="ARBA00023015"/>
    </source>
</evidence>
<dbReference type="Gene3D" id="1.10.10.60">
    <property type="entry name" value="Homeodomain-like"/>
    <property type="match status" value="2"/>
</dbReference>